<dbReference type="Proteomes" id="UP000242287">
    <property type="component" value="Unassembled WGS sequence"/>
</dbReference>
<evidence type="ECO:0000313" key="2">
    <source>
        <dbReference type="EMBL" id="PFH45434.1"/>
    </source>
</evidence>
<feature type="compositionally biased region" description="Low complexity" evidence="1">
    <location>
        <begin position="57"/>
        <end position="69"/>
    </location>
</feature>
<accession>A0A2A9N8M0</accession>
<sequence>MSGIFWRYDDTSDLEEFEASLEHPSLSLSPSPPPPPSRTPRSLWVELAAATMLDETPAPADQQQARAPAAPLPPPTDTISLLRQLEEEAAATDRDGNDGARDFRLFSKNIHLHMENSLSIKDVWPLWSWPPTAEATQQAALIWGITNAVQGAVRGGGGRGRAWGGCGRRGHGGQAGGSQTTCARCARVGHTVDNCFATTTTAGIQL</sequence>
<dbReference type="EMBL" id="KZ302386">
    <property type="protein sequence ID" value="PFH45434.1"/>
    <property type="molecule type" value="Genomic_DNA"/>
</dbReference>
<dbReference type="AlphaFoldDB" id="A0A2A9N8M0"/>
<evidence type="ECO:0000313" key="3">
    <source>
        <dbReference type="Proteomes" id="UP000242287"/>
    </source>
</evidence>
<keyword evidence="3" id="KW-1185">Reference proteome</keyword>
<gene>
    <name evidence="2" type="ORF">AMATHDRAFT_9250</name>
</gene>
<feature type="region of interest" description="Disordered" evidence="1">
    <location>
        <begin position="53"/>
        <end position="77"/>
    </location>
</feature>
<organism evidence="2 3">
    <name type="scientific">Amanita thiersii Skay4041</name>
    <dbReference type="NCBI Taxonomy" id="703135"/>
    <lineage>
        <taxon>Eukaryota</taxon>
        <taxon>Fungi</taxon>
        <taxon>Dikarya</taxon>
        <taxon>Basidiomycota</taxon>
        <taxon>Agaricomycotina</taxon>
        <taxon>Agaricomycetes</taxon>
        <taxon>Agaricomycetidae</taxon>
        <taxon>Agaricales</taxon>
        <taxon>Pluteineae</taxon>
        <taxon>Amanitaceae</taxon>
        <taxon>Amanita</taxon>
    </lineage>
</organism>
<protein>
    <submittedName>
        <fullName evidence="2">Uncharacterized protein</fullName>
    </submittedName>
</protein>
<evidence type="ECO:0000256" key="1">
    <source>
        <dbReference type="SAM" id="MobiDB-lite"/>
    </source>
</evidence>
<name>A0A2A9N8M0_9AGAR</name>
<proteinExistence type="predicted"/>
<reference evidence="2 3" key="1">
    <citation type="submission" date="2014-02" db="EMBL/GenBank/DDBJ databases">
        <title>Transposable element dynamics among asymbiotic and ectomycorrhizal Amanita fungi.</title>
        <authorList>
            <consortium name="DOE Joint Genome Institute"/>
            <person name="Hess J."/>
            <person name="Skrede I."/>
            <person name="Wolfe B."/>
            <person name="LaButti K."/>
            <person name="Ohm R.A."/>
            <person name="Grigoriev I.V."/>
            <person name="Pringle A."/>
        </authorList>
    </citation>
    <scope>NUCLEOTIDE SEQUENCE [LARGE SCALE GENOMIC DNA]</scope>
    <source>
        <strain evidence="2 3">SKay4041</strain>
    </source>
</reference>
<feature type="region of interest" description="Disordered" evidence="1">
    <location>
        <begin position="17"/>
        <end position="41"/>
    </location>
</feature>